<dbReference type="Pfam" id="PF20498">
    <property type="entry name" value="DUF6728"/>
    <property type="match status" value="1"/>
</dbReference>
<gene>
    <name evidence="2" type="ORF">D3Y59_03940</name>
</gene>
<evidence type="ECO:0000256" key="1">
    <source>
        <dbReference type="SAM" id="Phobius"/>
    </source>
</evidence>
<keyword evidence="1" id="KW-0812">Transmembrane</keyword>
<proteinExistence type="predicted"/>
<dbReference type="Proteomes" id="UP000262802">
    <property type="component" value="Chromosome"/>
</dbReference>
<reference evidence="2 3" key="1">
    <citation type="submission" date="2018-09" db="EMBL/GenBank/DDBJ databases">
        <title>Hymenobacter medium sp. nov., isolated from R2A medium.</title>
        <authorList>
            <person name="Yingchao G."/>
        </authorList>
    </citation>
    <scope>NUCLEOTIDE SEQUENCE [LARGE SCALE GENOMIC DNA]</scope>
    <source>
        <strain evidence="3">sh-6</strain>
    </source>
</reference>
<dbReference type="InterPro" id="IPR046615">
    <property type="entry name" value="DUF6728"/>
</dbReference>
<dbReference type="AlphaFoldDB" id="A0A3B7QTF0"/>
<keyword evidence="1" id="KW-1133">Transmembrane helix</keyword>
<sequence length="59" mass="7119">MRTKGLFNFGPVFGYFFRKKDPNRHTNFNLRTMHTINKISMLMFLAGLIFMLFKFVILR</sequence>
<protein>
    <submittedName>
        <fullName evidence="2">Uncharacterized protein</fullName>
    </submittedName>
</protein>
<dbReference type="RefSeq" id="WP_119443873.1">
    <property type="nucleotide sequence ID" value="NZ_CP032317.1"/>
</dbReference>
<dbReference type="EMBL" id="CP032317">
    <property type="protein sequence ID" value="AYA36288.1"/>
    <property type="molecule type" value="Genomic_DNA"/>
</dbReference>
<dbReference type="OrthoDB" id="886459at2"/>
<accession>A0A3B7QTF0</accession>
<evidence type="ECO:0000313" key="3">
    <source>
        <dbReference type="Proteomes" id="UP000262802"/>
    </source>
</evidence>
<keyword evidence="3" id="KW-1185">Reference proteome</keyword>
<keyword evidence="1" id="KW-0472">Membrane</keyword>
<evidence type="ECO:0000313" key="2">
    <source>
        <dbReference type="EMBL" id="AYA36288.1"/>
    </source>
</evidence>
<name>A0A3B7QTF0_9BACT</name>
<dbReference type="KEGG" id="hyh:D3Y59_03940"/>
<feature type="transmembrane region" description="Helical" evidence="1">
    <location>
        <begin position="39"/>
        <end position="58"/>
    </location>
</feature>
<organism evidence="2 3">
    <name type="scientific">Hymenobacter oligotrophus</name>
    <dbReference type="NCBI Taxonomy" id="2319843"/>
    <lineage>
        <taxon>Bacteria</taxon>
        <taxon>Pseudomonadati</taxon>
        <taxon>Bacteroidota</taxon>
        <taxon>Cytophagia</taxon>
        <taxon>Cytophagales</taxon>
        <taxon>Hymenobacteraceae</taxon>
        <taxon>Hymenobacter</taxon>
    </lineage>
</organism>